<evidence type="ECO:0000256" key="9">
    <source>
        <dbReference type="ARBA" id="ARBA00032199"/>
    </source>
</evidence>
<dbReference type="SUPFAM" id="SSF48371">
    <property type="entry name" value="ARM repeat"/>
    <property type="match status" value="1"/>
</dbReference>
<feature type="domain" description="Exportin-1/Importin-beta-like" evidence="11">
    <location>
        <begin position="111"/>
        <end position="260"/>
    </location>
</feature>
<evidence type="ECO:0000256" key="8">
    <source>
        <dbReference type="ARBA" id="ARBA00029784"/>
    </source>
</evidence>
<comment type="caution">
    <text evidence="13">The sequence shown here is derived from an EMBL/GenBank/DDBJ whole genome shotgun (WGS) entry which is preliminary data.</text>
</comment>
<keyword evidence="7 10" id="KW-0539">Nucleus</keyword>
<evidence type="ECO:0000256" key="4">
    <source>
        <dbReference type="ARBA" id="ARBA00022490"/>
    </source>
</evidence>
<keyword evidence="4 10" id="KW-0963">Cytoplasm</keyword>
<feature type="domain" description="Exportin-T C-terminal" evidence="12">
    <location>
        <begin position="979"/>
        <end position="1161"/>
    </location>
</feature>
<organism evidence="13 14">
    <name type="scientific">Durusdinium trenchii</name>
    <dbReference type="NCBI Taxonomy" id="1381693"/>
    <lineage>
        <taxon>Eukaryota</taxon>
        <taxon>Sar</taxon>
        <taxon>Alveolata</taxon>
        <taxon>Dinophyceae</taxon>
        <taxon>Suessiales</taxon>
        <taxon>Symbiodiniaceae</taxon>
        <taxon>Durusdinium</taxon>
    </lineage>
</organism>
<protein>
    <recommendedName>
        <fullName evidence="2 10">Exportin-T</fullName>
    </recommendedName>
    <alternativeName>
        <fullName evidence="8 10">Exportin(tRNA)</fullName>
    </alternativeName>
    <alternativeName>
        <fullName evidence="9 10">tRNA exportin</fullName>
    </alternativeName>
</protein>
<reference evidence="13 14" key="1">
    <citation type="submission" date="2024-02" db="EMBL/GenBank/DDBJ databases">
        <authorList>
            <person name="Chen Y."/>
            <person name="Shah S."/>
            <person name="Dougan E. K."/>
            <person name="Thang M."/>
            <person name="Chan C."/>
        </authorList>
    </citation>
    <scope>NUCLEOTIDE SEQUENCE [LARGE SCALE GENOMIC DNA]</scope>
</reference>
<comment type="subcellular location">
    <subcellularLocation>
        <location evidence="1 10">Cytoplasm</location>
    </subcellularLocation>
    <subcellularLocation>
        <location evidence="10">Nucleus</location>
    </subcellularLocation>
    <text evidence="10">Shuttles between the nucleus and the cytoplasm.</text>
</comment>
<evidence type="ECO:0000259" key="11">
    <source>
        <dbReference type="Pfam" id="PF08389"/>
    </source>
</evidence>
<evidence type="ECO:0000256" key="5">
    <source>
        <dbReference type="ARBA" id="ARBA00022555"/>
    </source>
</evidence>
<proteinExistence type="inferred from homology"/>
<evidence type="ECO:0000313" key="13">
    <source>
        <dbReference type="EMBL" id="CAK9092946.1"/>
    </source>
</evidence>
<dbReference type="InterPro" id="IPR045546">
    <property type="entry name" value="Exportin-T_C"/>
</dbReference>
<keyword evidence="5 10" id="KW-0820">tRNA-binding</keyword>
<evidence type="ECO:0000256" key="2">
    <source>
        <dbReference type="ARBA" id="ARBA00018928"/>
    </source>
</evidence>
<evidence type="ECO:0000256" key="3">
    <source>
        <dbReference type="ARBA" id="ARBA00022448"/>
    </source>
</evidence>
<comment type="function">
    <text evidence="10">tRNA nucleus export receptor which facilitates tRNA translocation across the nuclear pore complex.</text>
</comment>
<dbReference type="InterPro" id="IPR013598">
    <property type="entry name" value="Exportin-1/Importin-b-like"/>
</dbReference>
<evidence type="ECO:0000256" key="10">
    <source>
        <dbReference type="RuleBase" id="RU366037"/>
    </source>
</evidence>
<dbReference type="Gene3D" id="1.25.10.10">
    <property type="entry name" value="Leucine-rich Repeat Variant"/>
    <property type="match status" value="1"/>
</dbReference>
<dbReference type="InterPro" id="IPR040017">
    <property type="entry name" value="XPOT"/>
</dbReference>
<keyword evidence="3 10" id="KW-0813">Transport</keyword>
<dbReference type="PANTHER" id="PTHR15952">
    <property type="entry name" value="EXPORTIN-T/LOS1"/>
    <property type="match status" value="1"/>
</dbReference>
<dbReference type="PANTHER" id="PTHR15952:SF11">
    <property type="entry name" value="EXPORTIN-T"/>
    <property type="match status" value="1"/>
</dbReference>
<dbReference type="Pfam" id="PF08389">
    <property type="entry name" value="Xpo1"/>
    <property type="match status" value="1"/>
</dbReference>
<dbReference type="Pfam" id="PF19282">
    <property type="entry name" value="Exportin-T"/>
    <property type="match status" value="2"/>
</dbReference>
<comment type="similarity">
    <text evidence="10">Belongs to the exportin family.</text>
</comment>
<sequence length="1185" mass="132476">MERRLGEIEQAVKLSMELAHGGGDAALRGRVMAFIDSQEKAGDAWRVGLELFRKPAAPGNEQVRFFGLRLVVATLQEEARYEALTPEERRALRGAVLQWVDARLPHYSQEPAHVRNKVAVIVALLVKRDFPAHWADPFGWLLSTAEKNVHGAEIFLQVLGFITEEVVAYQADRHSDEFKRNMQIKDEMRKGVLTRIVAFWLQLLQNYKATNVELVQRCLSVMEGYIPWIDLNLVVNDQFVPLLFHLVGAEKHLRGYALRCFIEMVRKGMDHKAKVHLIHSLKLCACLKSECERDRPPEPRRYEKWDPSAPWSDQTNSLWMFRLGNDDDDDDGADDEDEGYGFRENVSILVNEIGLQLIEARVKLPQQQDAEVHAIILEELSNKVIPLALYECLDHADQNARENCLGFLNKMVSCIREAHEVQLEQSQNALAVRPSRRNARNEPVGVELDQLFREVLPQMLPIISRRVMYPEGFTFDRFDEDEAEFELHRKELCKLFKNVTAVAANEAVLPFLRAAVHITFRPEAAPAASAFMIELVLTQLFWFGDGAPPGVVTLTQRSLLKMAKQGNRAFTKKTKHITAAVPINNESKAAAEDERRATARKEFAEIVAQVHRALRNLSHGQEACVRRVYNEVTTRYAFVLTQTHKDLLPAVLQDMVGRGGIQHGDPVVRSPSCYLLLRIVKFAGIAIQPFAADLLGVLESHLLITYDAVVASTLEDEQEQAEHFPLQHQVRQQHQQADPKPMFSVENTINLIEIASVLIALDAKSAPNRVKEQLAVVSKPLHASLEEVAATVAQLGPDSSEAVVRRKYLLGNWACENVRAITSMYKALPHGDAQVVEHIAELFQACLEAALRAMGALPTHTGLRSKTVTLLHSYVKTMGERAINVAPAVGLQLLENSRSLEDLLEAIQFITQLIPTFKERLEPALDPVLLRILRHVTGALASREDPFSAEALRQSAQQSASVSAKGATQPAAGLGALSDYQLEYRKVKRALFMLLGNISENSLDQVLFSPQNSPHLVEVLQFLVDGLGAFPDPQAQKYCCKCLTKLSELWLDAEQRPAMDVSTRNTVGRFVLENAAVASFRATSVTGFSLDDFECVVLLDNIARFHKVLYAKLGHQWLVYLSDNCLQQALNCPQQLAQEYAAQVGDSSLSVKQLRAVFNRLFLANAGTLAAAAQVNNPLLGRNAS</sequence>
<feature type="domain" description="Exportin-T C-terminal" evidence="12">
    <location>
        <begin position="447"/>
        <end position="942"/>
    </location>
</feature>
<evidence type="ECO:0000256" key="6">
    <source>
        <dbReference type="ARBA" id="ARBA00022884"/>
    </source>
</evidence>
<keyword evidence="14" id="KW-1185">Reference proteome</keyword>
<evidence type="ECO:0000259" key="12">
    <source>
        <dbReference type="Pfam" id="PF19282"/>
    </source>
</evidence>
<gene>
    <name evidence="13" type="ORF">SCF082_LOCUS43728</name>
</gene>
<dbReference type="Proteomes" id="UP001642464">
    <property type="component" value="Unassembled WGS sequence"/>
</dbReference>
<dbReference type="InterPro" id="IPR016024">
    <property type="entry name" value="ARM-type_fold"/>
</dbReference>
<evidence type="ECO:0000256" key="7">
    <source>
        <dbReference type="ARBA" id="ARBA00023242"/>
    </source>
</evidence>
<evidence type="ECO:0000256" key="1">
    <source>
        <dbReference type="ARBA" id="ARBA00004496"/>
    </source>
</evidence>
<name>A0ABP0R0M8_9DINO</name>
<dbReference type="EMBL" id="CAXAMM010040403">
    <property type="protein sequence ID" value="CAK9092946.1"/>
    <property type="molecule type" value="Genomic_DNA"/>
</dbReference>
<accession>A0ABP0R0M8</accession>
<keyword evidence="6 10" id="KW-0694">RNA-binding</keyword>
<dbReference type="InterPro" id="IPR011989">
    <property type="entry name" value="ARM-like"/>
</dbReference>
<evidence type="ECO:0000313" key="14">
    <source>
        <dbReference type="Proteomes" id="UP001642464"/>
    </source>
</evidence>